<dbReference type="Proteomes" id="UP001165679">
    <property type="component" value="Unassembled WGS sequence"/>
</dbReference>
<evidence type="ECO:0000313" key="2">
    <source>
        <dbReference type="Proteomes" id="UP001165679"/>
    </source>
</evidence>
<accession>A0AA42CG95</accession>
<organism evidence="1 2">
    <name type="scientific">Limobrevibacterium gyesilva</name>
    <dbReference type="NCBI Taxonomy" id="2991712"/>
    <lineage>
        <taxon>Bacteria</taxon>
        <taxon>Pseudomonadati</taxon>
        <taxon>Pseudomonadota</taxon>
        <taxon>Alphaproteobacteria</taxon>
        <taxon>Acetobacterales</taxon>
        <taxon>Acetobacteraceae</taxon>
        <taxon>Limobrevibacterium</taxon>
    </lineage>
</organism>
<proteinExistence type="predicted"/>
<name>A0AA42CG95_9PROT</name>
<sequence>MARGNSSSAWDGGRWNGSAQAVLDELRNAQQQPANGPWTGPISDPFAAFVDALVQSPVPALPVAVGENGADAASSQLFWAYDIRTGFHLDATAGFLNTQTGNGGFSLDVRPDGSWILNFAGSNQTVVHTAGGGNANAPAPPPAGNTELGIATATAVVYNGAAGNQTINGQANGDSPAVIGNDTIFGGVGDYMIGGLAPHQVTAAGNVGNCAIYTTAAGSSVAPGSVLADMEDGRGYGSNAEGNTFVNIDQVRGSLFSNVLIGSSSGTDLKSGGDNSILISTGGQGYELRPDGTGNVLVSTVGGNRILLDPTHAWSLTDTTTMLGFNAGNHDYIDLSLISTDFHTPAAAGYNPLTGTGDITDYVKLVDQADGEHLIFDPAGNVQAGGYDILDLKLLHGLDAQSLYNNGNIVL</sequence>
<comment type="caution">
    <text evidence="1">The sequence shown here is derived from an EMBL/GenBank/DDBJ whole genome shotgun (WGS) entry which is preliminary data.</text>
</comment>
<reference evidence="1" key="1">
    <citation type="submission" date="2022-09" db="EMBL/GenBank/DDBJ databases">
        <title>Rhodovastum sp. nov. RN2-1 isolated from soil in Seongnam, South Korea.</title>
        <authorList>
            <person name="Le N.T."/>
        </authorList>
    </citation>
    <scope>NUCLEOTIDE SEQUENCE</scope>
    <source>
        <strain evidence="1">RN2-1</strain>
    </source>
</reference>
<keyword evidence="2" id="KW-1185">Reference proteome</keyword>
<dbReference type="RefSeq" id="WP_264712410.1">
    <property type="nucleotide sequence ID" value="NZ_JAPDNT010000002.1"/>
</dbReference>
<gene>
    <name evidence="1" type="ORF">OL599_04310</name>
</gene>
<protein>
    <submittedName>
        <fullName evidence="1">Uncharacterized protein</fullName>
    </submittedName>
</protein>
<reference evidence="1" key="2">
    <citation type="submission" date="2022-10" db="EMBL/GenBank/DDBJ databases">
        <authorList>
            <person name="Trinh H.N."/>
        </authorList>
    </citation>
    <scope>NUCLEOTIDE SEQUENCE</scope>
    <source>
        <strain evidence="1">RN2-1</strain>
    </source>
</reference>
<dbReference type="AlphaFoldDB" id="A0AA42CG95"/>
<evidence type="ECO:0000313" key="1">
    <source>
        <dbReference type="EMBL" id="MCW3473792.1"/>
    </source>
</evidence>
<dbReference type="EMBL" id="JAPDNT010000002">
    <property type="protein sequence ID" value="MCW3473792.1"/>
    <property type="molecule type" value="Genomic_DNA"/>
</dbReference>